<proteinExistence type="predicted"/>
<reference evidence="2 3" key="1">
    <citation type="submission" date="2017-09" db="EMBL/GenBank/DDBJ databases">
        <authorList>
            <person name="Ehlers B."/>
            <person name="Leendertz F.H."/>
        </authorList>
    </citation>
    <scope>NUCLEOTIDE SEQUENCE [LARGE SCALE GENOMIC DNA]</scope>
    <source>
        <strain evidence="2 3">DSM 27208</strain>
    </source>
</reference>
<dbReference type="Proteomes" id="UP000219453">
    <property type="component" value="Unassembled WGS sequence"/>
</dbReference>
<dbReference type="EMBL" id="OBEJ01000001">
    <property type="protein sequence ID" value="SNZ06778.1"/>
    <property type="molecule type" value="Genomic_DNA"/>
</dbReference>
<name>A0A285NBX1_NATPI</name>
<dbReference type="OrthoDB" id="100846at2157"/>
<dbReference type="AlphaFoldDB" id="A0A285NBX1"/>
<evidence type="ECO:0000256" key="1">
    <source>
        <dbReference type="SAM" id="MobiDB-lite"/>
    </source>
</evidence>
<evidence type="ECO:0008006" key="4">
    <source>
        <dbReference type="Google" id="ProtNLM"/>
    </source>
</evidence>
<dbReference type="SUPFAM" id="SSF53649">
    <property type="entry name" value="Alkaline phosphatase-like"/>
    <property type="match status" value="1"/>
</dbReference>
<dbReference type="InterPro" id="IPR017850">
    <property type="entry name" value="Alkaline_phosphatase_core_sf"/>
</dbReference>
<evidence type="ECO:0000313" key="3">
    <source>
        <dbReference type="Proteomes" id="UP000219453"/>
    </source>
</evidence>
<gene>
    <name evidence="2" type="ORF">SAMN06269185_1284</name>
</gene>
<accession>A0A285NBX1</accession>
<keyword evidence="3" id="KW-1185">Reference proteome</keyword>
<evidence type="ECO:0000313" key="2">
    <source>
        <dbReference type="EMBL" id="SNZ06778.1"/>
    </source>
</evidence>
<protein>
    <recommendedName>
        <fullName evidence="4">Sulfatase</fullName>
    </recommendedName>
</protein>
<sequence>MTVSEWITDTAGRIRNDPIRGTADSVYELYLGGLRRANTLYTGGESVYNRDWDVLILLDACRVDLLEEVAADYPFLGEADTLTSAGSSSIEWMEQTFDEEYAEEMQTTAYVTGNPFSKRVLGNGDVLALDEVWRYGWDDEAGTIPARNVTDRAIAAGREYDYERLIVHYMQPHFPSVPDPLTDGMNTETLGDGEGWDSPWHRLRRGEIDRDRLWESYRSNLRYVLEDVDVLLRNLDAERVVISADHGNAAGEWGVYGHPKVPLTPIREVPWYETTATDTGERDPEIEPDTERGDIEGKLGALGYL</sequence>
<organism evidence="2 3">
    <name type="scientific">Natronoarchaeum philippinense</name>
    <dbReference type="NCBI Taxonomy" id="558529"/>
    <lineage>
        <taxon>Archaea</taxon>
        <taxon>Methanobacteriati</taxon>
        <taxon>Methanobacteriota</taxon>
        <taxon>Stenosarchaea group</taxon>
        <taxon>Halobacteria</taxon>
        <taxon>Halobacteriales</taxon>
        <taxon>Natronoarchaeaceae</taxon>
    </lineage>
</organism>
<feature type="compositionally biased region" description="Basic and acidic residues" evidence="1">
    <location>
        <begin position="279"/>
        <end position="297"/>
    </location>
</feature>
<dbReference type="Gene3D" id="3.40.720.10">
    <property type="entry name" value="Alkaline Phosphatase, subunit A"/>
    <property type="match status" value="1"/>
</dbReference>
<feature type="region of interest" description="Disordered" evidence="1">
    <location>
        <begin position="274"/>
        <end position="297"/>
    </location>
</feature>